<protein>
    <submittedName>
        <fullName evidence="3">HNH endonuclease</fullName>
    </submittedName>
</protein>
<reference evidence="3 4" key="1">
    <citation type="submission" date="2020-05" db="EMBL/GenBank/DDBJ databases">
        <title>Halorubrum RHB-C sp.nov., an extremely halophilic archaeon isolated from solar salt farm.</title>
        <authorList>
            <person name="Ho H."/>
            <person name="Danganan R.E."/>
            <person name="Dedeles G.R."/>
            <person name="Kim S.-G."/>
        </authorList>
    </citation>
    <scope>NUCLEOTIDE SEQUENCE [LARGE SCALE GENOMIC DNA]</scope>
    <source>
        <strain evidence="3 4">RHB-C</strain>
    </source>
</reference>
<dbReference type="GO" id="GO:0004519">
    <property type="term" value="F:endonuclease activity"/>
    <property type="evidence" value="ECO:0007669"/>
    <property type="project" value="UniProtKB-KW"/>
</dbReference>
<evidence type="ECO:0000313" key="3">
    <source>
        <dbReference type="EMBL" id="QKG91614.1"/>
    </source>
</evidence>
<feature type="region of interest" description="Disordered" evidence="1">
    <location>
        <begin position="319"/>
        <end position="454"/>
    </location>
</feature>
<feature type="compositionally biased region" description="Polar residues" evidence="1">
    <location>
        <begin position="440"/>
        <end position="453"/>
    </location>
</feature>
<dbReference type="GO" id="GO:0003676">
    <property type="term" value="F:nucleic acid binding"/>
    <property type="evidence" value="ECO:0007669"/>
    <property type="project" value="InterPro"/>
</dbReference>
<feature type="region of interest" description="Disordered" evidence="1">
    <location>
        <begin position="272"/>
        <end position="303"/>
    </location>
</feature>
<dbReference type="Proteomes" id="UP000505020">
    <property type="component" value="Chromosome"/>
</dbReference>
<dbReference type="InterPro" id="IPR003615">
    <property type="entry name" value="HNH_nuc"/>
</dbReference>
<gene>
    <name evidence="3" type="ORF">HPS36_01670</name>
</gene>
<keyword evidence="3" id="KW-0255">Endonuclease</keyword>
<sequence length="541" mass="59660">MDRDTVGSAPRNGKTFDSRIHKIDSAGKGVIETAGKNDIILGPVDQDAVGERIEAMKLPGPYARIKRPRKILPSNYIEELQDLVPYDFSIDYGDAYGTIGKQGLDYHEKGYGILEYVPPWETNELHEATIDRRSNAGNGIVYIDDRSVNIGPVREGVTGSDITVILVGPSVGVCKTISVRAENYFKNLPKSIDEDLIDTTDNFKIGMKVRDREADDSKNFVVVNLPPIPAQDYIVYHGSQTEISVAEDNPQYDQFASVVIVVDEKTLTEEYPDFTGDKPIPLETLSSGNTDHYTFPPERLEPTGDYLSQAIEDSEQIDPGTVSQVDSSHPSHFDSNESGGEVDNSEPEDVIANDDSPNKYRTHLNSGSEINSSDLNASTATDQTNPEATNSRYSPSTDEEESSRSQDQQRNTSSPESGSKDLDELREKAQESAVEEVSQGAVTTNSTSQYSRSSEIREYVMARADGTCEGCNNPAPFTSKTGEPYLHAHHIHELSDGGSDTPDTVTALCPNCHYRVHHGKNGDEFNKELLEKVQRLEEDRN</sequence>
<name>A0A7D3XXI2_9EURY</name>
<feature type="domain" description="HNH nuclease" evidence="2">
    <location>
        <begin position="455"/>
        <end position="514"/>
    </location>
</feature>
<accession>A0A7D3XXI2</accession>
<evidence type="ECO:0000256" key="1">
    <source>
        <dbReference type="SAM" id="MobiDB-lite"/>
    </source>
</evidence>
<feature type="compositionally biased region" description="Acidic residues" evidence="1">
    <location>
        <begin position="343"/>
        <end position="352"/>
    </location>
</feature>
<dbReference type="KEGG" id="hsai:HPS36_01670"/>
<evidence type="ECO:0000313" key="4">
    <source>
        <dbReference type="Proteomes" id="UP000505020"/>
    </source>
</evidence>
<feature type="compositionally biased region" description="Basic and acidic residues" evidence="1">
    <location>
        <begin position="418"/>
        <end position="430"/>
    </location>
</feature>
<feature type="compositionally biased region" description="Polar residues" evidence="1">
    <location>
        <begin position="363"/>
        <end position="396"/>
    </location>
</feature>
<keyword evidence="3" id="KW-0540">Nuclease</keyword>
<keyword evidence="4" id="KW-1185">Reference proteome</keyword>
<dbReference type="Pfam" id="PF01844">
    <property type="entry name" value="HNH"/>
    <property type="match status" value="1"/>
</dbReference>
<proteinExistence type="predicted"/>
<dbReference type="RefSeq" id="WP_173228261.1">
    <property type="nucleotide sequence ID" value="NZ_CP053941.1"/>
</dbReference>
<dbReference type="GO" id="GO:0008270">
    <property type="term" value="F:zinc ion binding"/>
    <property type="evidence" value="ECO:0007669"/>
    <property type="project" value="InterPro"/>
</dbReference>
<dbReference type="Gene3D" id="1.10.30.50">
    <property type="match status" value="1"/>
</dbReference>
<dbReference type="EMBL" id="CP053941">
    <property type="protein sequence ID" value="QKG91614.1"/>
    <property type="molecule type" value="Genomic_DNA"/>
</dbReference>
<keyword evidence="3" id="KW-0378">Hydrolase</keyword>
<organism evidence="3 4">
    <name type="scientific">Halorubrum salinarum</name>
    <dbReference type="NCBI Taxonomy" id="2739057"/>
    <lineage>
        <taxon>Archaea</taxon>
        <taxon>Methanobacteriati</taxon>
        <taxon>Methanobacteriota</taxon>
        <taxon>Stenosarchaea group</taxon>
        <taxon>Halobacteria</taxon>
        <taxon>Halobacteriales</taxon>
        <taxon>Haloferacaceae</taxon>
        <taxon>Halorubrum</taxon>
    </lineage>
</organism>
<dbReference type="GeneID" id="55593670"/>
<evidence type="ECO:0000259" key="2">
    <source>
        <dbReference type="SMART" id="SM00507"/>
    </source>
</evidence>
<feature type="compositionally biased region" description="Polar residues" evidence="1">
    <location>
        <begin position="405"/>
        <end position="417"/>
    </location>
</feature>
<dbReference type="InterPro" id="IPR002711">
    <property type="entry name" value="HNH"/>
</dbReference>
<dbReference type="AlphaFoldDB" id="A0A7D3XXI2"/>
<dbReference type="SMART" id="SM00507">
    <property type="entry name" value="HNHc"/>
    <property type="match status" value="1"/>
</dbReference>
<dbReference type="CDD" id="cd00085">
    <property type="entry name" value="HNHc"/>
    <property type="match status" value="1"/>
</dbReference>